<evidence type="ECO:0000256" key="3">
    <source>
        <dbReference type="ARBA" id="ARBA00022617"/>
    </source>
</evidence>
<reference evidence="11" key="1">
    <citation type="submission" date="2022-12" db="EMBL/GenBank/DDBJ databases">
        <authorList>
            <person name="Brejova B."/>
        </authorList>
    </citation>
    <scope>NUCLEOTIDE SEQUENCE</scope>
</reference>
<keyword evidence="10" id="KW-0472">Membrane</keyword>
<keyword evidence="4 8" id="KW-0479">Metal-binding</keyword>
<dbReference type="Pfam" id="PF00067">
    <property type="entry name" value="p450"/>
    <property type="match status" value="1"/>
</dbReference>
<dbReference type="OrthoDB" id="1470350at2759"/>
<keyword evidence="3 8" id="KW-0349">Heme</keyword>
<keyword evidence="12" id="KW-1185">Reference proteome</keyword>
<feature type="transmembrane region" description="Helical" evidence="10">
    <location>
        <begin position="6"/>
        <end position="24"/>
    </location>
</feature>
<evidence type="ECO:0000256" key="1">
    <source>
        <dbReference type="ARBA" id="ARBA00001971"/>
    </source>
</evidence>
<dbReference type="Gene3D" id="1.10.630.10">
    <property type="entry name" value="Cytochrome P450"/>
    <property type="match status" value="1"/>
</dbReference>
<evidence type="ECO:0000256" key="6">
    <source>
        <dbReference type="ARBA" id="ARBA00023004"/>
    </source>
</evidence>
<dbReference type="CDD" id="cd11063">
    <property type="entry name" value="CYP52"/>
    <property type="match status" value="1"/>
</dbReference>
<keyword evidence="6 8" id="KW-0408">Iron</keyword>
<dbReference type="PROSITE" id="PS00086">
    <property type="entry name" value="CYTOCHROME_P450"/>
    <property type="match status" value="1"/>
</dbReference>
<keyword evidence="5 9" id="KW-0560">Oxidoreductase</keyword>
<keyword evidence="7 9" id="KW-0503">Monooxygenase</keyword>
<dbReference type="GO" id="GO:0016712">
    <property type="term" value="F:oxidoreductase activity, acting on paired donors, with incorporation or reduction of molecular oxygen, reduced flavin or flavoprotein as one donor, and incorporation of one atom of oxygen"/>
    <property type="evidence" value="ECO:0007669"/>
    <property type="project" value="InterPro"/>
</dbReference>
<dbReference type="EMBL" id="CANTUO010000001">
    <property type="protein sequence ID" value="CAI5755862.1"/>
    <property type="molecule type" value="Genomic_DNA"/>
</dbReference>
<comment type="caution">
    <text evidence="11">The sequence shown here is derived from an EMBL/GenBank/DDBJ whole genome shotgun (WGS) entry which is preliminary data.</text>
</comment>
<dbReference type="InterPro" id="IPR017972">
    <property type="entry name" value="Cyt_P450_CS"/>
</dbReference>
<dbReference type="PANTHER" id="PTHR24287">
    <property type="entry name" value="P450, PUTATIVE (EUROFUNG)-RELATED"/>
    <property type="match status" value="1"/>
</dbReference>
<dbReference type="GO" id="GO:0005506">
    <property type="term" value="F:iron ion binding"/>
    <property type="evidence" value="ECO:0007669"/>
    <property type="project" value="InterPro"/>
</dbReference>
<dbReference type="PRINTS" id="PR00385">
    <property type="entry name" value="P450"/>
</dbReference>
<evidence type="ECO:0000256" key="7">
    <source>
        <dbReference type="ARBA" id="ARBA00023033"/>
    </source>
</evidence>
<evidence type="ECO:0000256" key="4">
    <source>
        <dbReference type="ARBA" id="ARBA00022723"/>
    </source>
</evidence>
<dbReference type="InterPro" id="IPR047146">
    <property type="entry name" value="Cyt_P450_E_CYP52_fungi"/>
</dbReference>
<evidence type="ECO:0000256" key="5">
    <source>
        <dbReference type="ARBA" id="ARBA00023002"/>
    </source>
</evidence>
<evidence type="ECO:0000313" key="12">
    <source>
        <dbReference type="Proteomes" id="UP001152885"/>
    </source>
</evidence>
<dbReference type="InterPro" id="IPR002402">
    <property type="entry name" value="Cyt_P450_E_grp-II"/>
</dbReference>
<gene>
    <name evidence="11" type="ORF">CANVERA_P0378</name>
</gene>
<evidence type="ECO:0000256" key="9">
    <source>
        <dbReference type="RuleBase" id="RU000461"/>
    </source>
</evidence>
<comment type="cofactor">
    <cofactor evidence="1 8">
        <name>heme</name>
        <dbReference type="ChEBI" id="CHEBI:30413"/>
    </cofactor>
</comment>
<accession>A0A9W4TRW1</accession>
<keyword evidence="10" id="KW-0812">Transmembrane</keyword>
<dbReference type="InterPro" id="IPR002974">
    <property type="entry name" value="Cyt_P450_E_CYP52_ascomycetes"/>
</dbReference>
<evidence type="ECO:0000256" key="2">
    <source>
        <dbReference type="ARBA" id="ARBA00010617"/>
    </source>
</evidence>
<comment type="similarity">
    <text evidence="2 9">Belongs to the cytochrome P450 family.</text>
</comment>
<organism evidence="11 12">
    <name type="scientific">Candida verbasci</name>
    <dbReference type="NCBI Taxonomy" id="1227364"/>
    <lineage>
        <taxon>Eukaryota</taxon>
        <taxon>Fungi</taxon>
        <taxon>Dikarya</taxon>
        <taxon>Ascomycota</taxon>
        <taxon>Saccharomycotina</taxon>
        <taxon>Pichiomycetes</taxon>
        <taxon>Debaryomycetaceae</taxon>
        <taxon>Candida/Lodderomyces clade</taxon>
        <taxon>Candida</taxon>
    </lineage>
</organism>
<feature type="binding site" description="axial binding residue" evidence="8">
    <location>
        <position position="465"/>
    </location>
    <ligand>
        <name>heme</name>
        <dbReference type="ChEBI" id="CHEBI:30413"/>
    </ligand>
    <ligandPart>
        <name>Fe</name>
        <dbReference type="ChEBI" id="CHEBI:18248"/>
    </ligandPart>
</feature>
<dbReference type="SUPFAM" id="SSF48264">
    <property type="entry name" value="Cytochrome P450"/>
    <property type="match status" value="1"/>
</dbReference>
<keyword evidence="10" id="KW-1133">Transmembrane helix</keyword>
<dbReference type="InterPro" id="IPR001128">
    <property type="entry name" value="Cyt_P450"/>
</dbReference>
<sequence length="520" mass="59667">MIYSILIEYWYVTILSLIILKIIIQKLYYIHVANKLGAKPATNQNYDGSLGFRSGYELIKSKPKGTHIELLSSKYENVKIPSVHTYTELIFGLETIFTKDPENIKALLSTQFNDFYLGERLNYFGPLLGKGIFTLDGSGWKHSRQMLRPQFSRNQVGHVKALEPHVQLLKQHIIKNKGSFFDLQELFFRFTIDSATEFLFGESVGSLKDEAIGFNQEGDELNKIPCRKEFAQAFNVSQTYLSNRATLQKLYWLIDSKEFRESNKIVHKFSDYYINKVLNATPEEIEKQSGYVFLYELVKETRDPQTLKDQALNILLAGRDTTAGLLSFAIFELAQHPEMWEKLRKEILEAFGNDVSELITFESLKKCEYLKAVINESLRMYPSVPKNGRVAVKNTTIPRGGGPDGNSPILVKKGTTVIYNINATHFDEVYYGKDAKEFKPERWFEESTRKLGWSYLPFNGGPRICLGQQFALTEASYVIARLVQTCSKLSIKPNSFQYPPRKLSLLTMCLMDPLLVKFEE</sequence>
<evidence type="ECO:0000313" key="11">
    <source>
        <dbReference type="EMBL" id="CAI5755862.1"/>
    </source>
</evidence>
<evidence type="ECO:0000256" key="10">
    <source>
        <dbReference type="SAM" id="Phobius"/>
    </source>
</evidence>
<name>A0A9W4TRW1_9ASCO</name>
<dbReference type="InterPro" id="IPR036396">
    <property type="entry name" value="Cyt_P450_sf"/>
</dbReference>
<dbReference type="PANTHER" id="PTHR24287:SF1">
    <property type="entry name" value="P450, PUTATIVE (EUROFUNG)-RELATED"/>
    <property type="match status" value="1"/>
</dbReference>
<evidence type="ECO:0000256" key="8">
    <source>
        <dbReference type="PIRSR" id="PIRSR602402-1"/>
    </source>
</evidence>
<proteinExistence type="inferred from homology"/>
<dbReference type="Proteomes" id="UP001152885">
    <property type="component" value="Unassembled WGS sequence"/>
</dbReference>
<dbReference type="GO" id="GO:0020037">
    <property type="term" value="F:heme binding"/>
    <property type="evidence" value="ECO:0007669"/>
    <property type="project" value="InterPro"/>
</dbReference>
<dbReference type="AlphaFoldDB" id="A0A9W4TRW1"/>
<dbReference type="PRINTS" id="PR01239">
    <property type="entry name" value="EP450IICYP52"/>
</dbReference>
<protein>
    <submittedName>
        <fullName evidence="11">Uncharacterized protein</fullName>
    </submittedName>
</protein>
<dbReference type="PRINTS" id="PR00464">
    <property type="entry name" value="EP450II"/>
</dbReference>